<evidence type="ECO:0000256" key="7">
    <source>
        <dbReference type="ARBA" id="ARBA00023136"/>
    </source>
</evidence>
<evidence type="ECO:0000256" key="3">
    <source>
        <dbReference type="ARBA" id="ARBA00022448"/>
    </source>
</evidence>
<comment type="similarity">
    <text evidence="2 8">Belongs to the alanine or glycine:cation symporter (AGCS) (TC 2.A.25) family.</text>
</comment>
<gene>
    <name evidence="9" type="ORF">G3M56_004830</name>
</gene>
<organism evidence="9 10">
    <name type="scientific">Sulfuriroseicoccus oceanibius</name>
    <dbReference type="NCBI Taxonomy" id="2707525"/>
    <lineage>
        <taxon>Bacteria</taxon>
        <taxon>Pseudomonadati</taxon>
        <taxon>Verrucomicrobiota</taxon>
        <taxon>Verrucomicrobiia</taxon>
        <taxon>Verrucomicrobiales</taxon>
        <taxon>Verrucomicrobiaceae</taxon>
        <taxon>Sulfuriroseicoccus</taxon>
    </lineage>
</organism>
<evidence type="ECO:0000256" key="1">
    <source>
        <dbReference type="ARBA" id="ARBA00004651"/>
    </source>
</evidence>
<dbReference type="Pfam" id="PF01235">
    <property type="entry name" value="Na_Ala_symp"/>
    <property type="match status" value="1"/>
</dbReference>
<feature type="transmembrane region" description="Helical" evidence="8">
    <location>
        <begin position="63"/>
        <end position="84"/>
    </location>
</feature>
<sequence length="580" mass="61302">MINLRSSLRLLIAGLLSVCFVGSASASERSDEIAAKMDTLLEPVKEILNAVIFVTVPIGESNVPAVLILLAGTAMFLTVYFKFLNVRALGLAFKTVKGKYSEADDPGQITHFQALTTALSATVGLGNIAGVALAIGLGGPGAVLWMIVMGVLGMTSKFTECTLGVRYRQIGEDGRAHGGGMFYLRDGLKERGLGWLGKILAIVFALGCIGGAIGAGNMFQINQAHQQVSETFGIFDGPGGAWQFGAIIAVLVGMVIIGGIKAIARVTEVLVPFMCLTYVLACFVVLFTHAGDVPAAFATIVSEAFSPSAAVGGFIGGLIQGVQRGVFSNEAGVGSAAIAHAAVKTRRPASEGVVALLEPLMDTVIVCTMTALVIVVTGMWKVDADIDKEVALMQSPALEQTTGITLAPGTQLKVLEKEEKPDGAAKDWAPAWAKVKVRDTEQTGYVATKDYLDRSDTAGGIWMTSKAFEGVIGWFPYVLAIAVFLFAFSTMISWSYYGGQAIGYIFGENRVVINIYKVIFCGFVVVGATASLGNVLAISDALFFAMVVPNLIGVYLLLPVVKEELKKFRDHAARIDRGDA</sequence>
<dbReference type="EMBL" id="CP066776">
    <property type="protein sequence ID" value="QQL45909.1"/>
    <property type="molecule type" value="Genomic_DNA"/>
</dbReference>
<dbReference type="KEGG" id="soa:G3M56_004830"/>
<dbReference type="GO" id="GO:0005886">
    <property type="term" value="C:plasma membrane"/>
    <property type="evidence" value="ECO:0007669"/>
    <property type="project" value="UniProtKB-SubCell"/>
</dbReference>
<feature type="transmembrane region" description="Helical" evidence="8">
    <location>
        <begin position="296"/>
        <end position="319"/>
    </location>
</feature>
<protein>
    <submittedName>
        <fullName evidence="9">Alanine:cation symporter family protein</fullName>
    </submittedName>
</protein>
<keyword evidence="4 8" id="KW-1003">Cell membrane</keyword>
<name>A0A6B3L638_9BACT</name>
<evidence type="ECO:0000256" key="5">
    <source>
        <dbReference type="ARBA" id="ARBA00022692"/>
    </source>
</evidence>
<dbReference type="GO" id="GO:0005283">
    <property type="term" value="F:amino acid:sodium symporter activity"/>
    <property type="evidence" value="ECO:0007669"/>
    <property type="project" value="InterPro"/>
</dbReference>
<feature type="transmembrane region" description="Helical" evidence="8">
    <location>
        <begin position="142"/>
        <end position="159"/>
    </location>
</feature>
<feature type="transmembrane region" description="Helical" evidence="8">
    <location>
        <begin position="474"/>
        <end position="497"/>
    </location>
</feature>
<evidence type="ECO:0000313" key="10">
    <source>
        <dbReference type="Proteomes" id="UP000475117"/>
    </source>
</evidence>
<reference evidence="9 10" key="1">
    <citation type="submission" date="2020-12" db="EMBL/GenBank/DDBJ databases">
        <title>Sulforoseuscoccus oceanibium gen. nov., sp. nov., a representative of the phylum Verrucomicrobia with special cytoplasmic membrane, and proposal of Sulforoseuscoccusaceae fam. nov.</title>
        <authorList>
            <person name="Xi F."/>
        </authorList>
    </citation>
    <scope>NUCLEOTIDE SEQUENCE [LARGE SCALE GENOMIC DNA]</scope>
    <source>
        <strain evidence="9 10">T37</strain>
    </source>
</reference>
<dbReference type="InterPro" id="IPR001463">
    <property type="entry name" value="Na/Ala_symport"/>
</dbReference>
<dbReference type="Gene3D" id="1.20.1740.10">
    <property type="entry name" value="Amino acid/polyamine transporter I"/>
    <property type="match status" value="1"/>
</dbReference>
<dbReference type="PANTHER" id="PTHR30330:SF3">
    <property type="entry name" value="TRANSCRIPTIONAL REGULATOR, LRP FAMILY"/>
    <property type="match status" value="1"/>
</dbReference>
<keyword evidence="7 8" id="KW-0472">Membrane</keyword>
<feature type="transmembrane region" description="Helical" evidence="8">
    <location>
        <begin position="518"/>
        <end position="536"/>
    </location>
</feature>
<comment type="subcellular location">
    <subcellularLocation>
        <location evidence="1 8">Cell membrane</location>
        <topology evidence="1 8">Multi-pass membrane protein</topology>
    </subcellularLocation>
</comment>
<feature type="transmembrane region" description="Helical" evidence="8">
    <location>
        <begin position="114"/>
        <end position="136"/>
    </location>
</feature>
<dbReference type="NCBIfam" id="TIGR00835">
    <property type="entry name" value="agcS"/>
    <property type="match status" value="1"/>
</dbReference>
<dbReference type="PANTHER" id="PTHR30330">
    <property type="entry name" value="AGSS FAMILY TRANSPORTER, SODIUM-ALANINE"/>
    <property type="match status" value="1"/>
</dbReference>
<accession>A0A6B3L638</accession>
<dbReference type="Proteomes" id="UP000475117">
    <property type="component" value="Chromosome"/>
</dbReference>
<evidence type="ECO:0000313" key="9">
    <source>
        <dbReference type="EMBL" id="QQL45909.1"/>
    </source>
</evidence>
<evidence type="ECO:0000256" key="6">
    <source>
        <dbReference type="ARBA" id="ARBA00022989"/>
    </source>
</evidence>
<dbReference type="AlphaFoldDB" id="A0A6B3L638"/>
<feature type="transmembrane region" description="Helical" evidence="8">
    <location>
        <begin position="241"/>
        <end position="263"/>
    </location>
</feature>
<feature type="transmembrane region" description="Helical" evidence="8">
    <location>
        <begin position="270"/>
        <end position="290"/>
    </location>
</feature>
<dbReference type="RefSeq" id="WP_164365584.1">
    <property type="nucleotide sequence ID" value="NZ_CP066776.1"/>
</dbReference>
<proteinExistence type="inferred from homology"/>
<keyword evidence="8" id="KW-0769">Symport</keyword>
<keyword evidence="10" id="KW-1185">Reference proteome</keyword>
<feature type="transmembrane region" description="Helical" evidence="8">
    <location>
        <begin position="199"/>
        <end position="221"/>
    </location>
</feature>
<evidence type="ECO:0000256" key="4">
    <source>
        <dbReference type="ARBA" id="ARBA00022475"/>
    </source>
</evidence>
<keyword evidence="6 8" id="KW-1133">Transmembrane helix</keyword>
<keyword evidence="3 8" id="KW-0813">Transport</keyword>
<evidence type="ECO:0000256" key="2">
    <source>
        <dbReference type="ARBA" id="ARBA00009261"/>
    </source>
</evidence>
<keyword evidence="5 8" id="KW-0812">Transmembrane</keyword>
<feature type="transmembrane region" description="Helical" evidence="8">
    <location>
        <begin position="542"/>
        <end position="561"/>
    </location>
</feature>
<feature type="transmembrane region" description="Helical" evidence="8">
    <location>
        <begin position="353"/>
        <end position="380"/>
    </location>
</feature>
<dbReference type="PRINTS" id="PR00175">
    <property type="entry name" value="NAALASMPORT"/>
</dbReference>
<evidence type="ECO:0000256" key="8">
    <source>
        <dbReference type="RuleBase" id="RU363064"/>
    </source>
</evidence>